<feature type="domain" description="C-type lectin" evidence="3">
    <location>
        <begin position="27"/>
        <end position="140"/>
    </location>
</feature>
<sequence length="739" mass="81538">MTERFILKKRTRSLHLLFLSGFCTFAFGSSDFYLIKESRSYNDAKTYCREMYTDLASVHNLTDMNNLITLVSFSTARAWIGLESEGVRKWHWSRPYQKLNFYNWKAGEPKNTDEDACAVMDPLGKWFESECGTRRSFVCQGNIETGGHVFVAETKSWRDAQNHCRSLSSELVSIHSQEENNAVHNISASQNVWIGLFKDPWRWSDGSNSSFRFWKPGQPNYLAEQDCVVAVFRDDGRWNDLRCGGRRNFVCRGARKVIPEAPIQPSTQLSQTTTEMPTNLITFPNTTHEVTTTHHFIVTSSNQSNTANTTTEEAATTINALTPNVTDFVSSTSATQLNSTTTGMPNVTTTQLPKNTTHFVSDTSTTQLNSTTTGMPNVTTTQLPKNTTHFVSNTLTTQLNSTTTGMPNVTTTQLPKNTTHFVSDTSTTQLNSTTTGMPNVTTTQLPKNTTHFVSNTSTTQLNSATTGMLNVTTTQLPKNTTHFVSNTSTTQLNSTTTGMPNVTTTQLPKNTTHFVSNTSATQLNSTTTGMPNVTTTQLPRNTTNFVSNTSTTQLDNATTGMPNVTTAQLPTNTTVKETTAVVSATTTMMVTSTGTSTQRSSTTRSLTPTPTESSQSLPSGKLILIKENLTWIDAMTYCRRHHVDLVHITSEHIQDKVAEKAKHATSPHVWLGLHYACNLNFWFWTSSSRGCYQNWAPGQGSEVKYDCDVTGAVEATGGHQWVGLSQTEKLNFICSTCAG</sequence>
<evidence type="ECO:0000256" key="1">
    <source>
        <dbReference type="ARBA" id="ARBA00023157"/>
    </source>
</evidence>
<feature type="region of interest" description="Disordered" evidence="2">
    <location>
        <begin position="519"/>
        <end position="567"/>
    </location>
</feature>
<keyword evidence="5" id="KW-1185">Reference proteome</keyword>
<gene>
    <name evidence="4" type="ORF">XNOV1_A016644</name>
</gene>
<keyword evidence="4" id="KW-0675">Receptor</keyword>
<dbReference type="AlphaFoldDB" id="A0AAV1FKX7"/>
<feature type="compositionally biased region" description="Low complexity" evidence="2">
    <location>
        <begin position="590"/>
        <end position="614"/>
    </location>
</feature>
<dbReference type="InterPro" id="IPR001304">
    <property type="entry name" value="C-type_lectin-like"/>
</dbReference>
<proteinExistence type="predicted"/>
<evidence type="ECO:0000313" key="5">
    <source>
        <dbReference type="Proteomes" id="UP001178508"/>
    </source>
</evidence>
<keyword evidence="1" id="KW-1015">Disulfide bond</keyword>
<accession>A0AAV1FKX7</accession>
<dbReference type="Gene3D" id="3.10.100.10">
    <property type="entry name" value="Mannose-Binding Protein A, subunit A"/>
    <property type="match status" value="3"/>
</dbReference>
<dbReference type="Pfam" id="PF00059">
    <property type="entry name" value="Lectin_C"/>
    <property type="match status" value="3"/>
</dbReference>
<feature type="region of interest" description="Disordered" evidence="2">
    <location>
        <begin position="590"/>
        <end position="617"/>
    </location>
</feature>
<dbReference type="InterPro" id="IPR016186">
    <property type="entry name" value="C-type_lectin-like/link_sf"/>
</dbReference>
<dbReference type="EMBL" id="OY660871">
    <property type="protein sequence ID" value="CAJ1061690.1"/>
    <property type="molecule type" value="Genomic_DNA"/>
</dbReference>
<feature type="compositionally biased region" description="Low complexity" evidence="2">
    <location>
        <begin position="541"/>
        <end position="552"/>
    </location>
</feature>
<dbReference type="InterPro" id="IPR016187">
    <property type="entry name" value="CTDL_fold"/>
</dbReference>
<dbReference type="PROSITE" id="PS50041">
    <property type="entry name" value="C_TYPE_LECTIN_2"/>
    <property type="match status" value="3"/>
</dbReference>
<protein>
    <submittedName>
        <fullName evidence="4">Macrophage mannose receptor 1</fullName>
    </submittedName>
</protein>
<dbReference type="PANTHER" id="PTHR45784:SF3">
    <property type="entry name" value="C-TYPE LECTIN DOMAIN FAMILY 4 MEMBER K-LIKE-RELATED"/>
    <property type="match status" value="1"/>
</dbReference>
<dbReference type="Proteomes" id="UP001178508">
    <property type="component" value="Chromosome 8"/>
</dbReference>
<dbReference type="SUPFAM" id="SSF56436">
    <property type="entry name" value="C-type lectin-like"/>
    <property type="match status" value="3"/>
</dbReference>
<dbReference type="PANTHER" id="PTHR45784">
    <property type="entry name" value="C-TYPE LECTIN DOMAIN FAMILY 20 MEMBER A-RELATED"/>
    <property type="match status" value="1"/>
</dbReference>
<dbReference type="InterPro" id="IPR018378">
    <property type="entry name" value="C-type_lectin_CS"/>
</dbReference>
<evidence type="ECO:0000259" key="3">
    <source>
        <dbReference type="PROSITE" id="PS50041"/>
    </source>
</evidence>
<evidence type="ECO:0000313" key="4">
    <source>
        <dbReference type="EMBL" id="CAJ1061690.1"/>
    </source>
</evidence>
<feature type="domain" description="C-type lectin" evidence="3">
    <location>
        <begin position="148"/>
        <end position="252"/>
    </location>
</feature>
<organism evidence="4 5">
    <name type="scientific">Xyrichtys novacula</name>
    <name type="common">Pearly razorfish</name>
    <name type="synonym">Hemipteronotus novacula</name>
    <dbReference type="NCBI Taxonomy" id="13765"/>
    <lineage>
        <taxon>Eukaryota</taxon>
        <taxon>Metazoa</taxon>
        <taxon>Chordata</taxon>
        <taxon>Craniata</taxon>
        <taxon>Vertebrata</taxon>
        <taxon>Euteleostomi</taxon>
        <taxon>Actinopterygii</taxon>
        <taxon>Neopterygii</taxon>
        <taxon>Teleostei</taxon>
        <taxon>Neoteleostei</taxon>
        <taxon>Acanthomorphata</taxon>
        <taxon>Eupercaria</taxon>
        <taxon>Labriformes</taxon>
        <taxon>Labridae</taxon>
        <taxon>Xyrichtys</taxon>
    </lineage>
</organism>
<dbReference type="CDD" id="cd00037">
    <property type="entry name" value="CLECT"/>
    <property type="match status" value="2"/>
</dbReference>
<feature type="domain" description="C-type lectin" evidence="3">
    <location>
        <begin position="626"/>
        <end position="735"/>
    </location>
</feature>
<evidence type="ECO:0000256" key="2">
    <source>
        <dbReference type="SAM" id="MobiDB-lite"/>
    </source>
</evidence>
<dbReference type="PROSITE" id="PS00615">
    <property type="entry name" value="C_TYPE_LECTIN_1"/>
    <property type="match status" value="1"/>
</dbReference>
<dbReference type="SMART" id="SM00034">
    <property type="entry name" value="CLECT"/>
    <property type="match status" value="3"/>
</dbReference>
<name>A0AAV1FKX7_XYRNO</name>
<reference evidence="4" key="1">
    <citation type="submission" date="2023-08" db="EMBL/GenBank/DDBJ databases">
        <authorList>
            <person name="Alioto T."/>
            <person name="Alioto T."/>
            <person name="Gomez Garrido J."/>
        </authorList>
    </citation>
    <scope>NUCLEOTIDE SEQUENCE</scope>
</reference>
<feature type="compositionally biased region" description="Polar residues" evidence="2">
    <location>
        <begin position="553"/>
        <end position="567"/>
    </location>
</feature>
<feature type="compositionally biased region" description="Polar residues" evidence="2">
    <location>
        <begin position="519"/>
        <end position="540"/>
    </location>
</feature>